<feature type="transmembrane region" description="Helical" evidence="1">
    <location>
        <begin position="39"/>
        <end position="64"/>
    </location>
</feature>
<keyword evidence="1" id="KW-0812">Transmembrane</keyword>
<protein>
    <recommendedName>
        <fullName evidence="4">Receptor expression-enhancing protein</fullName>
    </recommendedName>
</protein>
<evidence type="ECO:0000313" key="2">
    <source>
        <dbReference type="EMBL" id="EDW77120.2"/>
    </source>
</evidence>
<evidence type="ECO:0008006" key="4">
    <source>
        <dbReference type="Google" id="ProtNLM"/>
    </source>
</evidence>
<dbReference type="Pfam" id="PF03134">
    <property type="entry name" value="TB2_DP1_HVA22"/>
    <property type="match status" value="1"/>
</dbReference>
<dbReference type="InterPro" id="IPR004345">
    <property type="entry name" value="TB2_DP1_HVA22"/>
</dbReference>
<gene>
    <name evidence="2" type="primary">Dwil\GK22094</name>
    <name evidence="2" type="ORF">Dwil_GK22094</name>
</gene>
<dbReference type="EMBL" id="CH963894">
    <property type="protein sequence ID" value="EDW77120.2"/>
    <property type="molecule type" value="Genomic_DNA"/>
</dbReference>
<dbReference type="InParanoid" id="B4MYD1"/>
<proteinExistence type="predicted"/>
<name>B4MYD1_DROWI</name>
<reference evidence="2 3" key="1">
    <citation type="journal article" date="2007" name="Nature">
        <title>Evolution of genes and genomes on the Drosophila phylogeny.</title>
        <authorList>
            <consortium name="Drosophila 12 Genomes Consortium"/>
            <person name="Clark A.G."/>
            <person name="Eisen M.B."/>
            <person name="Smith D.R."/>
            <person name="Bergman C.M."/>
            <person name="Oliver B."/>
            <person name="Markow T.A."/>
            <person name="Kaufman T.C."/>
            <person name="Kellis M."/>
            <person name="Gelbart W."/>
            <person name="Iyer V.N."/>
            <person name="Pollard D.A."/>
            <person name="Sackton T.B."/>
            <person name="Larracuente A.M."/>
            <person name="Singh N.D."/>
            <person name="Abad J.P."/>
            <person name="Abt D.N."/>
            <person name="Adryan B."/>
            <person name="Aguade M."/>
            <person name="Akashi H."/>
            <person name="Anderson W.W."/>
            <person name="Aquadro C.F."/>
            <person name="Ardell D.H."/>
            <person name="Arguello R."/>
            <person name="Artieri C.G."/>
            <person name="Barbash D.A."/>
            <person name="Barker D."/>
            <person name="Barsanti P."/>
            <person name="Batterham P."/>
            <person name="Batzoglou S."/>
            <person name="Begun D."/>
            <person name="Bhutkar A."/>
            <person name="Blanco E."/>
            <person name="Bosak S.A."/>
            <person name="Bradley R.K."/>
            <person name="Brand A.D."/>
            <person name="Brent M.R."/>
            <person name="Brooks A.N."/>
            <person name="Brown R.H."/>
            <person name="Butlin R.K."/>
            <person name="Caggese C."/>
            <person name="Calvi B.R."/>
            <person name="Bernardo de Carvalho A."/>
            <person name="Caspi A."/>
            <person name="Castrezana S."/>
            <person name="Celniker S.E."/>
            <person name="Chang J.L."/>
            <person name="Chapple C."/>
            <person name="Chatterji S."/>
            <person name="Chinwalla A."/>
            <person name="Civetta A."/>
            <person name="Clifton S.W."/>
            <person name="Comeron J.M."/>
            <person name="Costello J.C."/>
            <person name="Coyne J.A."/>
            <person name="Daub J."/>
            <person name="David R.G."/>
            <person name="Delcher A.L."/>
            <person name="Delehaunty K."/>
            <person name="Do C.B."/>
            <person name="Ebling H."/>
            <person name="Edwards K."/>
            <person name="Eickbush T."/>
            <person name="Evans J.D."/>
            <person name="Filipski A."/>
            <person name="Findeiss S."/>
            <person name="Freyhult E."/>
            <person name="Fulton L."/>
            <person name="Fulton R."/>
            <person name="Garcia A.C."/>
            <person name="Gardiner A."/>
            <person name="Garfield D.A."/>
            <person name="Garvin B.E."/>
            <person name="Gibson G."/>
            <person name="Gilbert D."/>
            <person name="Gnerre S."/>
            <person name="Godfrey J."/>
            <person name="Good R."/>
            <person name="Gotea V."/>
            <person name="Gravely B."/>
            <person name="Greenberg A.J."/>
            <person name="Griffiths-Jones S."/>
            <person name="Gross S."/>
            <person name="Guigo R."/>
            <person name="Gustafson E.A."/>
            <person name="Haerty W."/>
            <person name="Hahn M.W."/>
            <person name="Halligan D.L."/>
            <person name="Halpern A.L."/>
            <person name="Halter G.M."/>
            <person name="Han M.V."/>
            <person name="Heger A."/>
            <person name="Hillier L."/>
            <person name="Hinrichs A.S."/>
            <person name="Holmes I."/>
            <person name="Hoskins R.A."/>
            <person name="Hubisz M.J."/>
            <person name="Hultmark D."/>
            <person name="Huntley M.A."/>
            <person name="Jaffe D.B."/>
            <person name="Jagadeeshan S."/>
            <person name="Jeck W.R."/>
            <person name="Johnson J."/>
            <person name="Jones C.D."/>
            <person name="Jordan W.C."/>
            <person name="Karpen G.H."/>
            <person name="Kataoka E."/>
            <person name="Keightley P.D."/>
            <person name="Kheradpour P."/>
            <person name="Kirkness E.F."/>
            <person name="Koerich L.B."/>
            <person name="Kristiansen K."/>
            <person name="Kudrna D."/>
            <person name="Kulathinal R.J."/>
            <person name="Kumar S."/>
            <person name="Kwok R."/>
            <person name="Lander E."/>
            <person name="Langley C.H."/>
            <person name="Lapoint R."/>
            <person name="Lazzaro B.P."/>
            <person name="Lee S.J."/>
            <person name="Levesque L."/>
            <person name="Li R."/>
            <person name="Lin C.F."/>
            <person name="Lin M.F."/>
            <person name="Lindblad-Toh K."/>
            <person name="Llopart A."/>
            <person name="Long M."/>
            <person name="Low L."/>
            <person name="Lozovsky E."/>
            <person name="Lu J."/>
            <person name="Luo M."/>
            <person name="Machado C.A."/>
            <person name="Makalowski W."/>
            <person name="Marzo M."/>
            <person name="Matsuda M."/>
            <person name="Matzkin L."/>
            <person name="McAllister B."/>
            <person name="McBride C.S."/>
            <person name="McKernan B."/>
            <person name="McKernan K."/>
            <person name="Mendez-Lago M."/>
            <person name="Minx P."/>
            <person name="Mollenhauer M.U."/>
            <person name="Montooth K."/>
            <person name="Mount S.M."/>
            <person name="Mu X."/>
            <person name="Myers E."/>
            <person name="Negre B."/>
            <person name="Newfeld S."/>
            <person name="Nielsen R."/>
            <person name="Noor M.A."/>
            <person name="O'Grady P."/>
            <person name="Pachter L."/>
            <person name="Papaceit M."/>
            <person name="Parisi M.J."/>
            <person name="Parisi M."/>
            <person name="Parts L."/>
            <person name="Pedersen J.S."/>
            <person name="Pesole G."/>
            <person name="Phillippy A.M."/>
            <person name="Ponting C.P."/>
            <person name="Pop M."/>
            <person name="Porcelli D."/>
            <person name="Powell J.R."/>
            <person name="Prohaska S."/>
            <person name="Pruitt K."/>
            <person name="Puig M."/>
            <person name="Quesneville H."/>
            <person name="Ram K.R."/>
            <person name="Rand D."/>
            <person name="Rasmussen M.D."/>
            <person name="Reed L.K."/>
            <person name="Reenan R."/>
            <person name="Reily A."/>
            <person name="Remington K.A."/>
            <person name="Rieger T.T."/>
            <person name="Ritchie M.G."/>
            <person name="Robin C."/>
            <person name="Rogers Y.H."/>
            <person name="Rohde C."/>
            <person name="Rozas J."/>
            <person name="Rubenfield M.J."/>
            <person name="Ruiz A."/>
            <person name="Russo S."/>
            <person name="Salzberg S.L."/>
            <person name="Sanchez-Gracia A."/>
            <person name="Saranga D.J."/>
            <person name="Sato H."/>
            <person name="Schaeffer S.W."/>
            <person name="Schatz M.C."/>
            <person name="Schlenke T."/>
            <person name="Schwartz R."/>
            <person name="Segarra C."/>
            <person name="Singh R.S."/>
            <person name="Sirot L."/>
            <person name="Sirota M."/>
            <person name="Sisneros N.B."/>
            <person name="Smith C.D."/>
            <person name="Smith T.F."/>
            <person name="Spieth J."/>
            <person name="Stage D.E."/>
            <person name="Stark A."/>
            <person name="Stephan W."/>
            <person name="Strausberg R.L."/>
            <person name="Strempel S."/>
            <person name="Sturgill D."/>
            <person name="Sutton G."/>
            <person name="Sutton G.G."/>
            <person name="Tao W."/>
            <person name="Teichmann S."/>
            <person name="Tobari Y.N."/>
            <person name="Tomimura Y."/>
            <person name="Tsolas J.M."/>
            <person name="Valente V.L."/>
            <person name="Venter E."/>
            <person name="Venter J.C."/>
            <person name="Vicario S."/>
            <person name="Vieira F.G."/>
            <person name="Vilella A.J."/>
            <person name="Villasante A."/>
            <person name="Walenz B."/>
            <person name="Wang J."/>
            <person name="Wasserman M."/>
            <person name="Watts T."/>
            <person name="Wilson D."/>
            <person name="Wilson R.K."/>
            <person name="Wing R.A."/>
            <person name="Wolfner M.F."/>
            <person name="Wong A."/>
            <person name="Wong G.K."/>
            <person name="Wu C.I."/>
            <person name="Wu G."/>
            <person name="Yamamoto D."/>
            <person name="Yang H.P."/>
            <person name="Yang S.P."/>
            <person name="Yorke J.A."/>
            <person name="Yoshida K."/>
            <person name="Zdobnov E."/>
            <person name="Zhang P."/>
            <person name="Zhang Y."/>
            <person name="Zimin A.V."/>
            <person name="Baldwin J."/>
            <person name="Abdouelleil A."/>
            <person name="Abdulkadir J."/>
            <person name="Abebe A."/>
            <person name="Abera B."/>
            <person name="Abreu J."/>
            <person name="Acer S.C."/>
            <person name="Aftuck L."/>
            <person name="Alexander A."/>
            <person name="An P."/>
            <person name="Anderson E."/>
            <person name="Anderson S."/>
            <person name="Arachi H."/>
            <person name="Azer M."/>
            <person name="Bachantsang P."/>
            <person name="Barry A."/>
            <person name="Bayul T."/>
            <person name="Berlin A."/>
            <person name="Bessette D."/>
            <person name="Bloom T."/>
            <person name="Blye J."/>
            <person name="Boguslavskiy L."/>
            <person name="Bonnet C."/>
            <person name="Boukhgalter B."/>
            <person name="Bourzgui I."/>
            <person name="Brown A."/>
            <person name="Cahill P."/>
            <person name="Channer S."/>
            <person name="Cheshatsang Y."/>
            <person name="Chuda L."/>
            <person name="Citroen M."/>
            <person name="Collymore A."/>
            <person name="Cooke P."/>
            <person name="Costello M."/>
            <person name="D'Aco K."/>
            <person name="Daza R."/>
            <person name="De Haan G."/>
            <person name="DeGray S."/>
            <person name="DeMaso C."/>
            <person name="Dhargay N."/>
            <person name="Dooley K."/>
            <person name="Dooley E."/>
            <person name="Doricent M."/>
            <person name="Dorje P."/>
            <person name="Dorjee K."/>
            <person name="Dupes A."/>
            <person name="Elong R."/>
            <person name="Falk J."/>
            <person name="Farina A."/>
            <person name="Faro S."/>
            <person name="Ferguson D."/>
            <person name="Fisher S."/>
            <person name="Foley C.D."/>
            <person name="Franke A."/>
            <person name="Friedrich D."/>
            <person name="Gadbois L."/>
            <person name="Gearin G."/>
            <person name="Gearin C.R."/>
            <person name="Giannoukos G."/>
            <person name="Goode T."/>
            <person name="Graham J."/>
            <person name="Grandbois E."/>
            <person name="Grewal S."/>
            <person name="Gyaltsen K."/>
            <person name="Hafez N."/>
            <person name="Hagos B."/>
            <person name="Hall J."/>
            <person name="Henson C."/>
            <person name="Hollinger A."/>
            <person name="Honan T."/>
            <person name="Huard M.D."/>
            <person name="Hughes L."/>
            <person name="Hurhula B."/>
            <person name="Husby M.E."/>
            <person name="Kamat A."/>
            <person name="Kanga B."/>
            <person name="Kashin S."/>
            <person name="Khazanovich D."/>
            <person name="Kisner P."/>
            <person name="Lance K."/>
            <person name="Lara M."/>
            <person name="Lee W."/>
            <person name="Lennon N."/>
            <person name="Letendre F."/>
            <person name="LeVine R."/>
            <person name="Lipovsky A."/>
            <person name="Liu X."/>
            <person name="Liu J."/>
            <person name="Liu S."/>
            <person name="Lokyitsang T."/>
            <person name="Lokyitsang Y."/>
            <person name="Lubonja R."/>
            <person name="Lui A."/>
            <person name="MacDonald P."/>
            <person name="Magnisalis V."/>
            <person name="Maru K."/>
            <person name="Matthews C."/>
            <person name="McCusker W."/>
            <person name="McDonough S."/>
            <person name="Mehta T."/>
            <person name="Meldrim J."/>
            <person name="Meneus L."/>
            <person name="Mihai O."/>
            <person name="Mihalev A."/>
            <person name="Mihova T."/>
            <person name="Mittelman R."/>
            <person name="Mlenga V."/>
            <person name="Montmayeur A."/>
            <person name="Mulrain L."/>
            <person name="Navidi A."/>
            <person name="Naylor J."/>
            <person name="Negash T."/>
            <person name="Nguyen T."/>
            <person name="Nguyen N."/>
            <person name="Nicol R."/>
            <person name="Norbu C."/>
            <person name="Norbu N."/>
            <person name="Novod N."/>
            <person name="O'Neill B."/>
            <person name="Osman S."/>
            <person name="Markiewicz E."/>
            <person name="Oyono O.L."/>
            <person name="Patti C."/>
            <person name="Phunkhang P."/>
            <person name="Pierre F."/>
            <person name="Priest M."/>
            <person name="Raghuraman S."/>
            <person name="Rege F."/>
            <person name="Reyes R."/>
            <person name="Rise C."/>
            <person name="Rogov P."/>
            <person name="Ross K."/>
            <person name="Ryan E."/>
            <person name="Settipalli S."/>
            <person name="Shea T."/>
            <person name="Sherpa N."/>
            <person name="Shi L."/>
            <person name="Shih D."/>
            <person name="Sparrow T."/>
            <person name="Spaulding J."/>
            <person name="Stalker J."/>
            <person name="Stange-Thomann N."/>
            <person name="Stavropoulos S."/>
            <person name="Stone C."/>
            <person name="Strader C."/>
            <person name="Tesfaye S."/>
            <person name="Thomson T."/>
            <person name="Thoulutsang Y."/>
            <person name="Thoulutsang D."/>
            <person name="Topham K."/>
            <person name="Topping I."/>
            <person name="Tsamla T."/>
            <person name="Vassiliev H."/>
            <person name="Vo A."/>
            <person name="Wangchuk T."/>
            <person name="Wangdi T."/>
            <person name="Weiand M."/>
            <person name="Wilkinson J."/>
            <person name="Wilson A."/>
            <person name="Yadav S."/>
            <person name="Young G."/>
            <person name="Yu Q."/>
            <person name="Zembek L."/>
            <person name="Zhong D."/>
            <person name="Zimmer A."/>
            <person name="Zwirko Z."/>
            <person name="Jaffe D.B."/>
            <person name="Alvarez P."/>
            <person name="Brockman W."/>
            <person name="Butler J."/>
            <person name="Chin C."/>
            <person name="Gnerre S."/>
            <person name="Grabherr M."/>
            <person name="Kleber M."/>
            <person name="Mauceli E."/>
            <person name="MacCallum I."/>
        </authorList>
    </citation>
    <scope>NUCLEOTIDE SEQUENCE [LARGE SCALE GENOMIC DNA]</scope>
    <source>
        <strain evidence="3">Tucson 14030-0811.24</strain>
    </source>
</reference>
<accession>B4MYD1</accession>
<dbReference type="HOGENOM" id="CLU_2225978_0_0_1"/>
<dbReference type="OrthoDB" id="10009287at2759"/>
<organism evidence="2 3">
    <name type="scientific">Drosophila willistoni</name>
    <name type="common">Fruit fly</name>
    <dbReference type="NCBI Taxonomy" id="7260"/>
    <lineage>
        <taxon>Eukaryota</taxon>
        <taxon>Metazoa</taxon>
        <taxon>Ecdysozoa</taxon>
        <taxon>Arthropoda</taxon>
        <taxon>Hexapoda</taxon>
        <taxon>Insecta</taxon>
        <taxon>Pterygota</taxon>
        <taxon>Neoptera</taxon>
        <taxon>Endopterygota</taxon>
        <taxon>Diptera</taxon>
        <taxon>Brachycera</taxon>
        <taxon>Muscomorpha</taxon>
        <taxon>Ephydroidea</taxon>
        <taxon>Drosophilidae</taxon>
        <taxon>Drosophila</taxon>
        <taxon>Sophophora</taxon>
    </lineage>
</organism>
<keyword evidence="1" id="KW-1133">Transmembrane helix</keyword>
<sequence>MLPSIVIQVFFVYFGILRPGLLTFHSLESKNLTLINQWLKYWVIFGIFQTIGSISNIFLGSLSFYDESKLILAGCVWLTSPYSIVRFYECIEPIFRFAEPIINNSMVKAKSWFYQLKQKEANISVDTEREDLKDFFFEEDELKKELSEVMGQNWDLEQDLVRTLKEYANLLPDPQTPEEAKKVMDSLDNALKMIYQKLIEQQNRSHSADSN</sequence>
<evidence type="ECO:0000256" key="1">
    <source>
        <dbReference type="SAM" id="Phobius"/>
    </source>
</evidence>
<keyword evidence="1" id="KW-0472">Membrane</keyword>
<keyword evidence="3" id="KW-1185">Reference proteome</keyword>
<feature type="transmembrane region" description="Helical" evidence="1">
    <location>
        <begin position="6"/>
        <end position="27"/>
    </location>
</feature>
<evidence type="ECO:0000313" key="3">
    <source>
        <dbReference type="Proteomes" id="UP000007798"/>
    </source>
</evidence>
<dbReference type="AlphaFoldDB" id="B4MYD1"/>
<dbReference type="Proteomes" id="UP000007798">
    <property type="component" value="Unassembled WGS sequence"/>
</dbReference>
<dbReference type="KEGG" id="dwi:6643413"/>